<dbReference type="Pfam" id="PF10551">
    <property type="entry name" value="MULE"/>
    <property type="match status" value="1"/>
</dbReference>
<dbReference type="AlphaFoldDB" id="A0A6G1D6R5"/>
<accession>A0A6G1D6R5</accession>
<dbReference type="PANTHER" id="PTHR31973">
    <property type="entry name" value="POLYPROTEIN, PUTATIVE-RELATED"/>
    <property type="match status" value="1"/>
</dbReference>
<organism evidence="6 7">
    <name type="scientific">Oryza meyeriana var. granulata</name>
    <dbReference type="NCBI Taxonomy" id="110450"/>
    <lineage>
        <taxon>Eukaryota</taxon>
        <taxon>Viridiplantae</taxon>
        <taxon>Streptophyta</taxon>
        <taxon>Embryophyta</taxon>
        <taxon>Tracheophyta</taxon>
        <taxon>Spermatophyta</taxon>
        <taxon>Magnoliopsida</taxon>
        <taxon>Liliopsida</taxon>
        <taxon>Poales</taxon>
        <taxon>Poaceae</taxon>
        <taxon>BOP clade</taxon>
        <taxon>Oryzoideae</taxon>
        <taxon>Oryzeae</taxon>
        <taxon>Oryzinae</taxon>
        <taxon>Oryza</taxon>
        <taxon>Oryza meyeriana</taxon>
    </lineage>
</organism>
<evidence type="ECO:0000256" key="3">
    <source>
        <dbReference type="ARBA" id="ARBA00023172"/>
    </source>
</evidence>
<name>A0A6G1D6R5_9ORYZ</name>
<feature type="domain" description="MULE transposase" evidence="5">
    <location>
        <begin position="141"/>
        <end position="196"/>
    </location>
</feature>
<keyword evidence="2" id="KW-0238">DNA-binding</keyword>
<evidence type="ECO:0000256" key="1">
    <source>
        <dbReference type="ARBA" id="ARBA00022578"/>
    </source>
</evidence>
<evidence type="ECO:0000313" key="6">
    <source>
        <dbReference type="EMBL" id="KAF0908101.1"/>
    </source>
</evidence>
<gene>
    <name evidence="6" type="ORF">E2562_022940</name>
</gene>
<dbReference type="GO" id="GO:0003677">
    <property type="term" value="F:DNA binding"/>
    <property type="evidence" value="ECO:0007669"/>
    <property type="project" value="UniProtKB-KW"/>
</dbReference>
<dbReference type="EMBL" id="SPHZ02000007">
    <property type="protein sequence ID" value="KAF0908103.1"/>
    <property type="molecule type" value="Genomic_DNA"/>
</dbReference>
<dbReference type="EMBL" id="SPHZ02000007">
    <property type="protein sequence ID" value="KAF0908099.1"/>
    <property type="molecule type" value="Genomic_DNA"/>
</dbReference>
<dbReference type="EMBL" id="SPHZ02000007">
    <property type="protein sequence ID" value="KAF0908104.1"/>
    <property type="molecule type" value="Genomic_DNA"/>
</dbReference>
<dbReference type="EMBL" id="SPHZ02000007">
    <property type="protein sequence ID" value="KAF0908119.1"/>
    <property type="molecule type" value="Genomic_DNA"/>
</dbReference>
<sequence>MTVGNLYPSMDDFRMAVKQHAIVSEFELGTEKSDKSRFRGYCSVDGCPWKIVAKTQADKSVRVQINTNDHTCASTSRVCGRMASQSWVAERVVASLKKKPSIGAKELQQELQDKYKITIPYQTVWYGRQWAAEKLFGIWDDSFDWLYRFKAELGQAIGPTPRLTVYTDACKGLEAAVKKVFPWAEQRECFRHLMENMKKYHGPVYGNMWPPARAYKLDRFHFYFNKVLEANADVADWLDKYHNLLWARCKFSCEIKCDYITNNLAESWNNWIKDYKDLPVDVLADATREKTLVLFENRRRIAQRLPGVILPVVVHQLNAASKGLGHLKVIKGGNESAEVTELYKDVEVIRHVVYLDKNVPA</sequence>
<reference evidence="6 7" key="1">
    <citation type="submission" date="2019-11" db="EMBL/GenBank/DDBJ databases">
        <title>Whole genome sequence of Oryza granulata.</title>
        <authorList>
            <person name="Li W."/>
        </authorList>
    </citation>
    <scope>NUCLEOTIDE SEQUENCE [LARGE SCALE GENOMIC DNA]</scope>
    <source>
        <strain evidence="7">cv. Menghai</strain>
        <tissue evidence="6">Leaf</tissue>
    </source>
</reference>
<protein>
    <submittedName>
        <fullName evidence="6">Uncharacterized protein</fullName>
    </submittedName>
</protein>
<proteinExistence type="predicted"/>
<dbReference type="EMBL" id="SPHZ02000007">
    <property type="protein sequence ID" value="KAF0908101.1"/>
    <property type="molecule type" value="Genomic_DNA"/>
</dbReference>
<keyword evidence="3" id="KW-0233">DNA recombination</keyword>
<evidence type="ECO:0000256" key="2">
    <source>
        <dbReference type="ARBA" id="ARBA00023125"/>
    </source>
</evidence>
<evidence type="ECO:0000259" key="5">
    <source>
        <dbReference type="Pfam" id="PF10551"/>
    </source>
</evidence>
<comment type="caution">
    <text evidence="6">The sequence shown here is derived from an EMBL/GenBank/DDBJ whole genome shotgun (WGS) entry which is preliminary data.</text>
</comment>
<dbReference type="PANTHER" id="PTHR31973:SF195">
    <property type="entry name" value="MUDR FAMILY TRANSPOSASE"/>
    <property type="match status" value="1"/>
</dbReference>
<dbReference type="GO" id="GO:0006313">
    <property type="term" value="P:DNA transposition"/>
    <property type="evidence" value="ECO:0007669"/>
    <property type="project" value="InterPro"/>
</dbReference>
<dbReference type="EMBL" id="SPHZ02000007">
    <property type="protein sequence ID" value="KAF0908111.1"/>
    <property type="molecule type" value="Genomic_DNA"/>
</dbReference>
<evidence type="ECO:0000259" key="4">
    <source>
        <dbReference type="Pfam" id="PF03108"/>
    </source>
</evidence>
<dbReference type="InterPro" id="IPR001207">
    <property type="entry name" value="Transposase_mutator"/>
</dbReference>
<dbReference type="Pfam" id="PF03108">
    <property type="entry name" value="DBD_Tnp_Mut"/>
    <property type="match status" value="1"/>
</dbReference>
<dbReference type="EMBL" id="SPHZ02000007">
    <property type="protein sequence ID" value="KAF0908106.1"/>
    <property type="molecule type" value="Genomic_DNA"/>
</dbReference>
<keyword evidence="1" id="KW-0815">Transposition</keyword>
<dbReference type="PROSITE" id="PS01007">
    <property type="entry name" value="TRANSPOSASE_MUTATOR"/>
    <property type="match status" value="1"/>
</dbReference>
<evidence type="ECO:0000313" key="7">
    <source>
        <dbReference type="Proteomes" id="UP000479710"/>
    </source>
</evidence>
<dbReference type="Proteomes" id="UP000479710">
    <property type="component" value="Unassembled WGS sequence"/>
</dbReference>
<feature type="domain" description="Transposase MuDR plant" evidence="4">
    <location>
        <begin position="1"/>
        <end position="59"/>
    </location>
</feature>
<keyword evidence="7" id="KW-1185">Reference proteome</keyword>
<dbReference type="InterPro" id="IPR018289">
    <property type="entry name" value="MULE_transposase_dom"/>
</dbReference>
<dbReference type="GO" id="GO:0004803">
    <property type="term" value="F:transposase activity"/>
    <property type="evidence" value="ECO:0007669"/>
    <property type="project" value="InterPro"/>
</dbReference>
<dbReference type="EMBL" id="SPHZ02000007">
    <property type="protein sequence ID" value="KAF0908110.1"/>
    <property type="molecule type" value="Genomic_DNA"/>
</dbReference>
<dbReference type="InterPro" id="IPR004332">
    <property type="entry name" value="Transposase_MuDR"/>
</dbReference>
<dbReference type="OrthoDB" id="692704at2759"/>